<dbReference type="eggNOG" id="ENOG502S3P6">
    <property type="taxonomic scope" value="Eukaryota"/>
</dbReference>
<protein>
    <recommendedName>
        <fullName evidence="2">Calcineurin-like phosphoesterase domain-containing protein</fullName>
    </recommendedName>
</protein>
<dbReference type="AlphaFoldDB" id="A0A0L0HRE8"/>
<feature type="compositionally biased region" description="Polar residues" evidence="1">
    <location>
        <begin position="58"/>
        <end position="76"/>
    </location>
</feature>
<dbReference type="Proteomes" id="UP000053201">
    <property type="component" value="Unassembled WGS sequence"/>
</dbReference>
<dbReference type="PANTHER" id="PTHR37523">
    <property type="entry name" value="METALLOPHOSPHOESTERASE"/>
    <property type="match status" value="1"/>
</dbReference>
<evidence type="ECO:0000313" key="4">
    <source>
        <dbReference type="Proteomes" id="UP000053201"/>
    </source>
</evidence>
<gene>
    <name evidence="3" type="ORF">SPPG_01099</name>
</gene>
<proteinExistence type="predicted"/>
<dbReference type="OrthoDB" id="2412157at2759"/>
<dbReference type="InterPro" id="IPR029052">
    <property type="entry name" value="Metallo-depent_PP-like"/>
</dbReference>
<organism evidence="3 4">
    <name type="scientific">Spizellomyces punctatus (strain DAOM BR117)</name>
    <dbReference type="NCBI Taxonomy" id="645134"/>
    <lineage>
        <taxon>Eukaryota</taxon>
        <taxon>Fungi</taxon>
        <taxon>Fungi incertae sedis</taxon>
        <taxon>Chytridiomycota</taxon>
        <taxon>Chytridiomycota incertae sedis</taxon>
        <taxon>Chytridiomycetes</taxon>
        <taxon>Spizellomycetales</taxon>
        <taxon>Spizellomycetaceae</taxon>
        <taxon>Spizellomyces</taxon>
    </lineage>
</organism>
<sequence>MSQVARILLVSDVHSKVDNVHRLAMCLQRRNVKPDLIVLCGDLVNSNHDYDSFSLSSGISTSRKDASSNPTISSPFQEAADTLARMRRQQEETEFRAILHGLGGVSKNIFYIPGNHDPSEAFPDMHPTTSVTADETETSAAARPLWYRMQVATGAINFHQRLVRLAPNLILAGFGGSVPQTLRGHQKIVHAGYPYTEKQMRQGVHALLKQKRPMLPNVQDVIKSGYDRSKAIPPNNDPDVHILVTHCGPASTGTTDINKTPFDEKTTRLESGSRELQELLSSRFYQGVEEVPVIPKSPSLAARPAPPSTPSKVSPNLLFHVHGHSHSAWGVSHLGKIPVINPGPLRDGRFAIATIEHGLGLGLVRRWILSSLEFATV</sequence>
<dbReference type="InterPro" id="IPR004843">
    <property type="entry name" value="Calcineurin-like_PHP"/>
</dbReference>
<accession>A0A0L0HRE8</accession>
<feature type="domain" description="Calcineurin-like phosphoesterase" evidence="2">
    <location>
        <begin position="6"/>
        <end position="250"/>
    </location>
</feature>
<dbReference type="SUPFAM" id="SSF56300">
    <property type="entry name" value="Metallo-dependent phosphatases"/>
    <property type="match status" value="1"/>
</dbReference>
<dbReference type="Pfam" id="PF00149">
    <property type="entry name" value="Metallophos"/>
    <property type="match status" value="1"/>
</dbReference>
<dbReference type="CDD" id="cd00838">
    <property type="entry name" value="MPP_superfamily"/>
    <property type="match status" value="1"/>
</dbReference>
<dbReference type="EMBL" id="KQ257451">
    <property type="protein sequence ID" value="KND03623.1"/>
    <property type="molecule type" value="Genomic_DNA"/>
</dbReference>
<reference evidence="3 4" key="1">
    <citation type="submission" date="2009-08" db="EMBL/GenBank/DDBJ databases">
        <title>The Genome Sequence of Spizellomyces punctatus strain DAOM BR117.</title>
        <authorList>
            <consortium name="The Broad Institute Genome Sequencing Platform"/>
            <person name="Russ C."/>
            <person name="Cuomo C."/>
            <person name="Shea T."/>
            <person name="Young S.K."/>
            <person name="Zeng Q."/>
            <person name="Koehrsen M."/>
            <person name="Haas B."/>
            <person name="Borodovsky M."/>
            <person name="Guigo R."/>
            <person name="Alvarado L."/>
            <person name="Berlin A."/>
            <person name="Bochicchio J."/>
            <person name="Borenstein D."/>
            <person name="Chapman S."/>
            <person name="Chen Z."/>
            <person name="Engels R."/>
            <person name="Freedman E."/>
            <person name="Gellesch M."/>
            <person name="Goldberg J."/>
            <person name="Griggs A."/>
            <person name="Gujja S."/>
            <person name="Heiman D."/>
            <person name="Hepburn T."/>
            <person name="Howarth C."/>
            <person name="Jen D."/>
            <person name="Larson L."/>
            <person name="Lewis B."/>
            <person name="Mehta T."/>
            <person name="Park D."/>
            <person name="Pearson M."/>
            <person name="Roberts A."/>
            <person name="Saif S."/>
            <person name="Shenoy N."/>
            <person name="Sisk P."/>
            <person name="Stolte C."/>
            <person name="Sykes S."/>
            <person name="Thomson T."/>
            <person name="Walk T."/>
            <person name="White J."/>
            <person name="Yandava C."/>
            <person name="Burger G."/>
            <person name="Gray M.W."/>
            <person name="Holland P.W.H."/>
            <person name="King N."/>
            <person name="Lang F.B.F."/>
            <person name="Roger A.J."/>
            <person name="Ruiz-Trillo I."/>
            <person name="Lander E."/>
            <person name="Nusbaum C."/>
        </authorList>
    </citation>
    <scope>NUCLEOTIDE SEQUENCE [LARGE SCALE GENOMIC DNA]</scope>
    <source>
        <strain evidence="3 4">DAOM BR117</strain>
    </source>
</reference>
<name>A0A0L0HRE8_SPIPD</name>
<dbReference type="RefSeq" id="XP_016611662.1">
    <property type="nucleotide sequence ID" value="XM_016749417.1"/>
</dbReference>
<evidence type="ECO:0000259" key="2">
    <source>
        <dbReference type="Pfam" id="PF00149"/>
    </source>
</evidence>
<dbReference type="GO" id="GO:0016787">
    <property type="term" value="F:hydrolase activity"/>
    <property type="evidence" value="ECO:0007669"/>
    <property type="project" value="InterPro"/>
</dbReference>
<dbReference type="STRING" id="645134.A0A0L0HRE8"/>
<dbReference type="PANTHER" id="PTHR37523:SF1">
    <property type="entry name" value="CALCINEURIN-LIKE PHOSPHOESTERASE DOMAIN-CONTAINING PROTEIN"/>
    <property type="match status" value="1"/>
</dbReference>
<dbReference type="VEuPathDB" id="FungiDB:SPPG_01099"/>
<dbReference type="GeneID" id="27684785"/>
<keyword evidence="4" id="KW-1185">Reference proteome</keyword>
<dbReference type="Gene3D" id="3.60.21.10">
    <property type="match status" value="1"/>
</dbReference>
<dbReference type="InParanoid" id="A0A0L0HRE8"/>
<evidence type="ECO:0000256" key="1">
    <source>
        <dbReference type="SAM" id="MobiDB-lite"/>
    </source>
</evidence>
<evidence type="ECO:0000313" key="3">
    <source>
        <dbReference type="EMBL" id="KND03623.1"/>
    </source>
</evidence>
<feature type="region of interest" description="Disordered" evidence="1">
    <location>
        <begin position="58"/>
        <end position="77"/>
    </location>
</feature>
<dbReference type="OMA" id="NVHGHTH"/>